<dbReference type="SUPFAM" id="SSF50965">
    <property type="entry name" value="Galactose oxidase, central domain"/>
    <property type="match status" value="1"/>
</dbReference>
<feature type="domain" description="Galactose oxidase-like Early set" evidence="3">
    <location>
        <begin position="614"/>
        <end position="713"/>
    </location>
</feature>
<dbReference type="InterPro" id="IPR011043">
    <property type="entry name" value="Gal_Oxase/kelch_b-propeller"/>
</dbReference>
<dbReference type="Pfam" id="PF07250">
    <property type="entry name" value="Glyoxal_oxid_N"/>
    <property type="match status" value="1"/>
</dbReference>
<dbReference type="Gene3D" id="2.60.120.260">
    <property type="entry name" value="Galactose-binding domain-like"/>
    <property type="match status" value="1"/>
</dbReference>
<evidence type="ECO:0000313" key="5">
    <source>
        <dbReference type="Proteomes" id="UP001203297"/>
    </source>
</evidence>
<comment type="caution">
    <text evidence="4">The sequence shown here is derived from an EMBL/GenBank/DDBJ whole genome shotgun (WGS) entry which is preliminary data.</text>
</comment>
<evidence type="ECO:0000256" key="1">
    <source>
        <dbReference type="ARBA" id="ARBA00022729"/>
    </source>
</evidence>
<dbReference type="InterPro" id="IPR014756">
    <property type="entry name" value="Ig_E-set"/>
</dbReference>
<accession>A0AAD4LVG8</accession>
<evidence type="ECO:0000259" key="2">
    <source>
        <dbReference type="Pfam" id="PF07250"/>
    </source>
</evidence>
<reference evidence="4" key="1">
    <citation type="journal article" date="2022" name="New Phytol.">
        <title>Evolutionary transition to the ectomycorrhizal habit in the genomes of a hyperdiverse lineage of mushroom-forming fungi.</title>
        <authorList>
            <person name="Looney B."/>
            <person name="Miyauchi S."/>
            <person name="Morin E."/>
            <person name="Drula E."/>
            <person name="Courty P.E."/>
            <person name="Kohler A."/>
            <person name="Kuo A."/>
            <person name="LaButti K."/>
            <person name="Pangilinan J."/>
            <person name="Lipzen A."/>
            <person name="Riley R."/>
            <person name="Andreopoulos W."/>
            <person name="He G."/>
            <person name="Johnson J."/>
            <person name="Nolan M."/>
            <person name="Tritt A."/>
            <person name="Barry K.W."/>
            <person name="Grigoriev I.V."/>
            <person name="Nagy L.G."/>
            <person name="Hibbett D."/>
            <person name="Henrissat B."/>
            <person name="Matheny P.B."/>
            <person name="Labbe J."/>
            <person name="Martin F.M."/>
        </authorList>
    </citation>
    <scope>NUCLEOTIDE SEQUENCE</scope>
    <source>
        <strain evidence="4">BPL690</strain>
    </source>
</reference>
<dbReference type="InterPro" id="IPR013783">
    <property type="entry name" value="Ig-like_fold"/>
</dbReference>
<proteinExistence type="predicted"/>
<dbReference type="Pfam" id="PF09118">
    <property type="entry name" value="GO-like_E_set"/>
    <property type="match status" value="1"/>
</dbReference>
<gene>
    <name evidence="4" type="ORF">B0F90DRAFT_1650029</name>
</gene>
<dbReference type="Gene3D" id="2.60.40.10">
    <property type="entry name" value="Immunoglobulins"/>
    <property type="match status" value="1"/>
</dbReference>
<dbReference type="InterPro" id="IPR015202">
    <property type="entry name" value="GO-like_E_set"/>
</dbReference>
<dbReference type="CDD" id="cd02851">
    <property type="entry name" value="E_set_GO_C"/>
    <property type="match status" value="1"/>
</dbReference>
<organism evidence="4 5">
    <name type="scientific">Multifurca ochricompacta</name>
    <dbReference type="NCBI Taxonomy" id="376703"/>
    <lineage>
        <taxon>Eukaryota</taxon>
        <taxon>Fungi</taxon>
        <taxon>Dikarya</taxon>
        <taxon>Basidiomycota</taxon>
        <taxon>Agaricomycotina</taxon>
        <taxon>Agaricomycetes</taxon>
        <taxon>Russulales</taxon>
        <taxon>Russulaceae</taxon>
        <taxon>Multifurca</taxon>
    </lineage>
</organism>
<dbReference type="PANTHER" id="PTHR32208">
    <property type="entry name" value="SECRETED PROTEIN-RELATED"/>
    <property type="match status" value="1"/>
</dbReference>
<dbReference type="AlphaFoldDB" id="A0AAD4LVG8"/>
<name>A0AAD4LVG8_9AGAM</name>
<dbReference type="Gene3D" id="2.130.10.80">
    <property type="entry name" value="Galactose oxidase/kelch, beta-propeller"/>
    <property type="match status" value="1"/>
</dbReference>
<dbReference type="SUPFAM" id="SSF81296">
    <property type="entry name" value="E set domains"/>
    <property type="match status" value="1"/>
</dbReference>
<dbReference type="EMBL" id="WTXG01000170">
    <property type="protein sequence ID" value="KAI0291189.1"/>
    <property type="molecule type" value="Genomic_DNA"/>
</dbReference>
<protein>
    <submittedName>
        <fullName evidence="4">Copper radical oxidase</fullName>
    </submittedName>
</protein>
<sequence length="728" mass="78822">MDSLPRSIEATLFTPYFVPPGSRGYDSASPFVHYKGTWMDIYSSRFVGGSLRRTTKKGAAVSFTFTGTGIEWFGSMGSQHGTADVYINGQHIRRVDAYAAHDHIQQRLFWDFNLPYRKHTIKVVHAGKKGKHGRQTIIDVDAFVVTKGLAPPPPLGANRQVAPVRPTIQNLEQATTTNFSSLQSWELIQKGTTGVNAMQLAIISPTHALILDKVEHNPLTIDNRHPAWGALYNLNTHAVTALHVTSNSFCAGGAFLGNGTLLNVGGNPVVEDTTGATDFGDTDGTQAVRFFQPCDAEDAAGCDILEYPERIHLATPRWYNTVLRIQDGSVMILGGSTRGGWINNATTNNPTVEYFPPKNLHGANGTPLRLQFFVDTLNSNLFPIAFVLPNGRVFVAANRDAMIYDWKKNKEERLPQIPNGVRVTYPMTGTGVLLPLTPENNYAPEVLICGGSTLDDNEPSYQMSAKDPASDQCARLLLTSAGIAAGWQVEHMPSARIMPDAVLLPTGAVVLVNGAGSGIAGYGNVRDQVGVSNADAPVRTPVLYDPTASVGNRFVHQGLPESALPRMYHSTATLTPNGDIMIAGSNPNLDRSEIAYGTEYRVEWLRPPYMASQRPTVSVVPRTIGFGENVKVHVVIPDNLRGSRIRVSLMDLGYVTHSVHANSRLVYLAVDLEEDGETLTIKGPPHGGIYPPGPGWLYVVVGNVPSVGVKVMVGDGQDPPVDHGAIEK</sequence>
<dbReference type="InterPro" id="IPR037293">
    <property type="entry name" value="Gal_Oxidase_central_sf"/>
</dbReference>
<dbReference type="PANTHER" id="PTHR32208:SF96">
    <property type="entry name" value="GLYOXAL OXIDASE"/>
    <property type="match status" value="1"/>
</dbReference>
<dbReference type="Proteomes" id="UP001203297">
    <property type="component" value="Unassembled WGS sequence"/>
</dbReference>
<feature type="domain" description="Glyoxal oxidase N-terminal" evidence="2">
    <location>
        <begin position="227"/>
        <end position="609"/>
    </location>
</feature>
<evidence type="ECO:0000313" key="4">
    <source>
        <dbReference type="EMBL" id="KAI0291189.1"/>
    </source>
</evidence>
<keyword evidence="5" id="KW-1185">Reference proteome</keyword>
<evidence type="ECO:0000259" key="3">
    <source>
        <dbReference type="Pfam" id="PF09118"/>
    </source>
</evidence>
<dbReference type="InterPro" id="IPR009880">
    <property type="entry name" value="Glyoxal_oxidase_N"/>
</dbReference>
<keyword evidence="1" id="KW-0732">Signal</keyword>